<dbReference type="EMBL" id="CP071182">
    <property type="protein sequence ID" value="QSO50038.1"/>
    <property type="molecule type" value="Genomic_DNA"/>
</dbReference>
<gene>
    <name evidence="1" type="primary">kdpF</name>
    <name evidence="1" type="ORF">JZ786_21140</name>
</gene>
<keyword evidence="2" id="KW-1185">Reference proteome</keyword>
<protein>
    <submittedName>
        <fullName evidence="1">K(+)-transporting ATPase subunit F</fullName>
    </submittedName>
</protein>
<accession>A0A9X7W3F9</accession>
<dbReference type="NCBIfam" id="TIGR02115">
    <property type="entry name" value="potass_kdpF"/>
    <property type="match status" value="1"/>
</dbReference>
<proteinExistence type="predicted"/>
<evidence type="ECO:0000313" key="2">
    <source>
        <dbReference type="Proteomes" id="UP000663505"/>
    </source>
</evidence>
<dbReference type="Pfam" id="PF09604">
    <property type="entry name" value="Potass_KdpF"/>
    <property type="match status" value="1"/>
</dbReference>
<reference evidence="1 2" key="1">
    <citation type="submission" date="2021-02" db="EMBL/GenBank/DDBJ databases">
        <title>Alicyclobacillus curvatus sp. nov. and Alicyclobacillus mengziensis sp. nov., two acidophilic bacteria isolated from acid mine drainage.</title>
        <authorList>
            <person name="Huang Y."/>
        </authorList>
    </citation>
    <scope>NUCLEOTIDE SEQUENCE [LARGE SCALE GENOMIC DNA]</scope>
    <source>
        <strain evidence="1 2">S30H14</strain>
    </source>
</reference>
<dbReference type="RefSeq" id="WP_206659339.1">
    <property type="nucleotide sequence ID" value="NZ_CP071182.1"/>
</dbReference>
<dbReference type="Proteomes" id="UP000663505">
    <property type="component" value="Chromosome"/>
</dbReference>
<dbReference type="GO" id="GO:0005886">
    <property type="term" value="C:plasma membrane"/>
    <property type="evidence" value="ECO:0007669"/>
    <property type="project" value="InterPro"/>
</dbReference>
<sequence>MWVLLVLSIVLMGYLTYVIFHPEKF</sequence>
<dbReference type="AlphaFoldDB" id="A0A9X7W3F9"/>
<dbReference type="GO" id="GO:0008556">
    <property type="term" value="F:P-type potassium transmembrane transporter activity"/>
    <property type="evidence" value="ECO:0007669"/>
    <property type="project" value="InterPro"/>
</dbReference>
<name>A0A9X7W3F9_9BACL</name>
<dbReference type="InterPro" id="IPR011726">
    <property type="entry name" value="KdpF"/>
</dbReference>
<dbReference type="KEGG" id="afx:JZ786_21140"/>
<evidence type="ECO:0000313" key="1">
    <source>
        <dbReference type="EMBL" id="QSO50038.1"/>
    </source>
</evidence>
<organism evidence="1 2">
    <name type="scientific">Alicyclobacillus mengziensis</name>
    <dbReference type="NCBI Taxonomy" id="2931921"/>
    <lineage>
        <taxon>Bacteria</taxon>
        <taxon>Bacillati</taxon>
        <taxon>Bacillota</taxon>
        <taxon>Bacilli</taxon>
        <taxon>Bacillales</taxon>
        <taxon>Alicyclobacillaceae</taxon>
        <taxon>Alicyclobacillus</taxon>
    </lineage>
</organism>